<evidence type="ECO:0000256" key="1">
    <source>
        <dbReference type="SAM" id="Phobius"/>
    </source>
</evidence>
<comment type="caution">
    <text evidence="2">The sequence shown here is derived from an EMBL/GenBank/DDBJ whole genome shotgun (WGS) entry which is preliminary data.</text>
</comment>
<evidence type="ECO:0000313" key="3">
    <source>
        <dbReference type="Proteomes" id="UP001151760"/>
    </source>
</evidence>
<organism evidence="2 3">
    <name type="scientific">Tanacetum coccineum</name>
    <dbReference type="NCBI Taxonomy" id="301880"/>
    <lineage>
        <taxon>Eukaryota</taxon>
        <taxon>Viridiplantae</taxon>
        <taxon>Streptophyta</taxon>
        <taxon>Embryophyta</taxon>
        <taxon>Tracheophyta</taxon>
        <taxon>Spermatophyta</taxon>
        <taxon>Magnoliopsida</taxon>
        <taxon>eudicotyledons</taxon>
        <taxon>Gunneridae</taxon>
        <taxon>Pentapetalae</taxon>
        <taxon>asterids</taxon>
        <taxon>campanulids</taxon>
        <taxon>Asterales</taxon>
        <taxon>Asteraceae</taxon>
        <taxon>Asteroideae</taxon>
        <taxon>Anthemideae</taxon>
        <taxon>Anthemidinae</taxon>
        <taxon>Tanacetum</taxon>
    </lineage>
</organism>
<dbReference type="EMBL" id="BQNB010009932">
    <property type="protein sequence ID" value="GJS70403.1"/>
    <property type="molecule type" value="Genomic_DNA"/>
</dbReference>
<reference evidence="2" key="1">
    <citation type="journal article" date="2022" name="Int. J. Mol. Sci.">
        <title>Draft Genome of Tanacetum Coccineum: Genomic Comparison of Closely Related Tanacetum-Family Plants.</title>
        <authorList>
            <person name="Yamashiro T."/>
            <person name="Shiraishi A."/>
            <person name="Nakayama K."/>
            <person name="Satake H."/>
        </authorList>
    </citation>
    <scope>NUCLEOTIDE SEQUENCE</scope>
</reference>
<name>A0ABQ4XZU7_9ASTR</name>
<proteinExistence type="predicted"/>
<reference evidence="2" key="2">
    <citation type="submission" date="2022-01" db="EMBL/GenBank/DDBJ databases">
        <authorList>
            <person name="Yamashiro T."/>
            <person name="Shiraishi A."/>
            <person name="Satake H."/>
            <person name="Nakayama K."/>
        </authorList>
    </citation>
    <scope>NUCLEOTIDE SEQUENCE</scope>
</reference>
<keyword evidence="1" id="KW-0472">Membrane</keyword>
<gene>
    <name evidence="2" type="ORF">Tco_0703244</name>
</gene>
<keyword evidence="1" id="KW-1133">Transmembrane helix</keyword>
<keyword evidence="3" id="KW-1185">Reference proteome</keyword>
<sequence>MGGGGSAAERVSGRIPEEREVLSPEHNKLCYILQRTFYSGSWQSGAETPVFTVIYATAADFSIYDKEIHIKVASLGVSIYRYGLRVSGEFLLLGGLTRTVIIHWILPSALRRMGVGASRPMAGELSWLIVTIFSYLVGATLLPKHRSTSTRSGTSHEPREYIWASSDTASV</sequence>
<accession>A0ABQ4XZU7</accession>
<feature type="transmembrane region" description="Helical" evidence="1">
    <location>
        <begin position="125"/>
        <end position="142"/>
    </location>
</feature>
<keyword evidence="1" id="KW-0812">Transmembrane</keyword>
<protein>
    <submittedName>
        <fullName evidence="2">Uncharacterized protein</fullName>
    </submittedName>
</protein>
<evidence type="ECO:0000313" key="2">
    <source>
        <dbReference type="EMBL" id="GJS70403.1"/>
    </source>
</evidence>
<dbReference type="Proteomes" id="UP001151760">
    <property type="component" value="Unassembled WGS sequence"/>
</dbReference>
<feature type="transmembrane region" description="Helical" evidence="1">
    <location>
        <begin position="90"/>
        <end position="110"/>
    </location>
</feature>